<dbReference type="GO" id="GO:0006388">
    <property type="term" value="P:tRNA splicing, via endonucleolytic cleavage and ligation"/>
    <property type="evidence" value="ECO:0007669"/>
    <property type="project" value="InterPro"/>
</dbReference>
<comment type="caution">
    <text evidence="5">The sequence shown here is derived from an EMBL/GenBank/DDBJ whole genome shotgun (WGS) entry which is preliminary data.</text>
</comment>
<evidence type="ECO:0000259" key="3">
    <source>
        <dbReference type="Pfam" id="PF08303"/>
    </source>
</evidence>
<dbReference type="InterPro" id="IPR015965">
    <property type="entry name" value="tRNA_lig_PDEase"/>
</dbReference>
<organism evidence="5 6">
    <name type="scientific">Naematelia encephala</name>
    <dbReference type="NCBI Taxonomy" id="71784"/>
    <lineage>
        <taxon>Eukaryota</taxon>
        <taxon>Fungi</taxon>
        <taxon>Dikarya</taxon>
        <taxon>Basidiomycota</taxon>
        <taxon>Agaricomycotina</taxon>
        <taxon>Tremellomycetes</taxon>
        <taxon>Tremellales</taxon>
        <taxon>Naemateliaceae</taxon>
        <taxon>Naematelia</taxon>
    </lineage>
</organism>
<feature type="region of interest" description="Disordered" evidence="1">
    <location>
        <begin position="194"/>
        <end position="213"/>
    </location>
</feature>
<keyword evidence="6" id="KW-1185">Reference proteome</keyword>
<dbReference type="GO" id="GO:0005634">
    <property type="term" value="C:nucleus"/>
    <property type="evidence" value="ECO:0007669"/>
    <property type="project" value="TreeGrafter"/>
</dbReference>
<reference evidence="5 6" key="1">
    <citation type="submission" date="2016-07" db="EMBL/GenBank/DDBJ databases">
        <title>Pervasive Adenine N6-methylation of Active Genes in Fungi.</title>
        <authorList>
            <consortium name="DOE Joint Genome Institute"/>
            <person name="Mondo S.J."/>
            <person name="Dannebaum R.O."/>
            <person name="Kuo R.C."/>
            <person name="Labutti K."/>
            <person name="Haridas S."/>
            <person name="Kuo A."/>
            <person name="Salamov A."/>
            <person name="Ahrendt S.R."/>
            <person name="Lipzen A."/>
            <person name="Sullivan W."/>
            <person name="Andreopoulos W.B."/>
            <person name="Clum A."/>
            <person name="Lindquist E."/>
            <person name="Daum C."/>
            <person name="Ramamoorthy G.K."/>
            <person name="Gryganskyi A."/>
            <person name="Culley D."/>
            <person name="Magnuson J.K."/>
            <person name="James T.Y."/>
            <person name="O'Malley M.A."/>
            <person name="Stajich J.E."/>
            <person name="Spatafora J.W."/>
            <person name="Visel A."/>
            <person name="Grigoriev I.V."/>
        </authorList>
    </citation>
    <scope>NUCLEOTIDE SEQUENCE [LARGE SCALE GENOMIC DNA]</scope>
    <source>
        <strain evidence="5 6">68-887.2</strain>
    </source>
</reference>
<feature type="domain" description="tRNA ligase kinase" evidence="3">
    <location>
        <begin position="486"/>
        <end position="630"/>
    </location>
</feature>
<evidence type="ECO:0000313" key="5">
    <source>
        <dbReference type="EMBL" id="ORY25650.1"/>
    </source>
</evidence>
<dbReference type="Pfam" id="PF09511">
    <property type="entry name" value="RNA_lig_T4_1"/>
    <property type="match status" value="1"/>
</dbReference>
<feature type="domain" description="T4 RNA ligase 1-like N-terminal" evidence="4">
    <location>
        <begin position="80"/>
        <end position="369"/>
    </location>
</feature>
<dbReference type="Pfam" id="PF08303">
    <property type="entry name" value="tRNA_lig_kinase"/>
    <property type="match status" value="1"/>
</dbReference>
<sequence length="901" mass="101405">MPSPHEKHPASTSALLASLRHLQETDKKAVRSNVHIYPASVYAKNGESSASAQARDRHITSWKMTEHMYFNADNPFPTLARGLFTMKVEEGEELPAGAEMAEDRIVARGYDKFFNIDEVEWTNWSHMHVHTEPPYRLTLKSNGCLILIAALSPEYLVVASKHSLGTSTEEEQTHITNGLGKLELKEGKPIKQVANKAQKGKDEQDEERESRTHAAVGRDWLRRTLKAHGKTEAELARRLWDLNSTAVLELCDDSFEEHVIATPQHWTGLHLHGLNYNTPHFSTAPPSEVSALAEEFGFIPTKFVEFQTLDDVKAFTDEVAKTGSWEGDQIEGFVVRCVVKDLGGKVEKGRPPYRPGAPFFFKVKFEEPYMLYRQWREMTRIMLPLLGELDTEKRAAIWKRVRSRTKRPEAGVYAEWCGEMIEKEPKLFDDYDRGVVRVRERFLEWTDGEGKRAWNDAKAGKWRPSKGNSKQQAATVVQTGLSKMWLIVPIAVPGWKTQIGLALSTLFGFGHTQSDDVMTKRTAPGFLKNITELFARNDVVYADRNNHIEKHYDELSKLGNEKAMRNKEVHLIGLLWDIDDQPYHRLLRICSERVVNRGDNHQTLRPDLTMEAEHEAVVGQFLRAFTPPDPALFDRLIPVHVQDSPVEALRAIIDGLVEPLCLHQPTDDELHSALDAASQYKVTTPYHAPSRVGKPVRYFGVAPEIDLGKLVESVLASQTFAPELASSADTFLKHLQVSDRITAKSHITLVHEKTVQAEKEANGEDAPAGLEAKLWETCKSLAETPVSPLYDFDVTHLVWNDRVMALIVDNLRPQPRAATAKESQPPELELSEELRGYLHLTVGTRTEEISAFESRGVTRSARERIAAGQEEGTAQVGEGAGDLQWVRLNGISGSGRIRGMY</sequence>
<dbReference type="OrthoDB" id="276239at2759"/>
<keyword evidence="5" id="KW-0436">Ligase</keyword>
<name>A0A1Y2ATM6_9TREE</name>
<dbReference type="PANTHER" id="PTHR32004:SF1">
    <property type="entry name" value="TRNA LIGASE"/>
    <property type="match status" value="1"/>
</dbReference>
<accession>A0A1Y2ATM6</accession>
<evidence type="ECO:0000256" key="1">
    <source>
        <dbReference type="SAM" id="MobiDB-lite"/>
    </source>
</evidence>
<proteinExistence type="predicted"/>
<dbReference type="InParanoid" id="A0A1Y2ATM6"/>
<dbReference type="GO" id="GO:0003972">
    <property type="term" value="F:RNA ligase (ATP) activity"/>
    <property type="evidence" value="ECO:0007669"/>
    <property type="project" value="InterPro"/>
</dbReference>
<dbReference type="InterPro" id="IPR015966">
    <property type="entry name" value="tRNA_lig_kin_fungi"/>
</dbReference>
<evidence type="ECO:0000259" key="4">
    <source>
        <dbReference type="Pfam" id="PF09511"/>
    </source>
</evidence>
<protein>
    <submittedName>
        <fullName evidence="5">RNA ligase-domain-containing protein</fullName>
    </submittedName>
</protein>
<dbReference type="Proteomes" id="UP000193986">
    <property type="component" value="Unassembled WGS sequence"/>
</dbReference>
<dbReference type="FunCoup" id="A0A1Y2ATM6">
    <property type="interactions" value="180"/>
</dbReference>
<dbReference type="InterPro" id="IPR019039">
    <property type="entry name" value="T4-Rnl1-like_N"/>
</dbReference>
<dbReference type="GO" id="GO:0005524">
    <property type="term" value="F:ATP binding"/>
    <property type="evidence" value="ECO:0007669"/>
    <property type="project" value="InterPro"/>
</dbReference>
<feature type="domain" description="tRNA ligase phosphodiesterase" evidence="2">
    <location>
        <begin position="665"/>
        <end position="859"/>
    </location>
</feature>
<dbReference type="AlphaFoldDB" id="A0A1Y2ATM6"/>
<dbReference type="STRING" id="71784.A0A1Y2ATM6"/>
<evidence type="ECO:0000259" key="2">
    <source>
        <dbReference type="Pfam" id="PF08302"/>
    </source>
</evidence>
<dbReference type="Pfam" id="PF08302">
    <property type="entry name" value="tRNA_lig_CPD"/>
    <property type="match status" value="1"/>
</dbReference>
<dbReference type="PANTHER" id="PTHR32004">
    <property type="entry name" value="TRNA LIGASE"/>
    <property type="match status" value="1"/>
</dbReference>
<evidence type="ECO:0000313" key="6">
    <source>
        <dbReference type="Proteomes" id="UP000193986"/>
    </source>
</evidence>
<gene>
    <name evidence="5" type="ORF">BCR39DRAFT_283908</name>
</gene>
<dbReference type="EMBL" id="MCFC01000055">
    <property type="protein sequence ID" value="ORY25650.1"/>
    <property type="molecule type" value="Genomic_DNA"/>
</dbReference>